<dbReference type="AlphaFoldDB" id="A0A1M6D304"/>
<dbReference type="CDD" id="cd04301">
    <property type="entry name" value="NAT_SF"/>
    <property type="match status" value="1"/>
</dbReference>
<evidence type="ECO:0000256" key="2">
    <source>
        <dbReference type="ARBA" id="ARBA00023315"/>
    </source>
</evidence>
<dbReference type="Proteomes" id="UP000184278">
    <property type="component" value="Unassembled WGS sequence"/>
</dbReference>
<dbReference type="InterPro" id="IPR050680">
    <property type="entry name" value="YpeA/RimI_acetyltransf"/>
</dbReference>
<keyword evidence="2" id="KW-0012">Acyltransferase</keyword>
<sequence length="150" mass="17167">MIRLMENIDLAQCGMIYAKAFPMEHWGIDWTAENAAEYLRDFFEQKRFVGYVYEENDEVLGCIFALCKISGSKEEIYINEMAVLPERQGHGIGKQLLNAVKNYSKEKGLAGIVLYTSEYAPAANFYEKNGFKLSNGTVCMYCECNHDRET</sequence>
<accession>A0A1M6D304</accession>
<dbReference type="OrthoDB" id="5292888at2"/>
<evidence type="ECO:0000313" key="4">
    <source>
        <dbReference type="EMBL" id="SHI67493.1"/>
    </source>
</evidence>
<name>A0A1M6D304_BUTFI</name>
<reference evidence="5" key="1">
    <citation type="submission" date="2016-11" db="EMBL/GenBank/DDBJ databases">
        <authorList>
            <person name="Varghese N."/>
            <person name="Submissions S."/>
        </authorList>
    </citation>
    <scope>NUCLEOTIDE SEQUENCE [LARGE SCALE GENOMIC DNA]</scope>
    <source>
        <strain evidence="5">DSM 3071</strain>
    </source>
</reference>
<dbReference type="RefSeq" id="WP_073389600.1">
    <property type="nucleotide sequence ID" value="NZ_FQXK01000036.1"/>
</dbReference>
<dbReference type="GeneID" id="89511095"/>
<protein>
    <submittedName>
        <fullName evidence="4">Ribosomal protein S18 acetylase RimI</fullName>
    </submittedName>
</protein>
<dbReference type="PROSITE" id="PS51186">
    <property type="entry name" value="GNAT"/>
    <property type="match status" value="1"/>
</dbReference>
<proteinExistence type="predicted"/>
<dbReference type="Pfam" id="PF13508">
    <property type="entry name" value="Acetyltransf_7"/>
    <property type="match status" value="1"/>
</dbReference>
<evidence type="ECO:0000313" key="5">
    <source>
        <dbReference type="Proteomes" id="UP000184278"/>
    </source>
</evidence>
<organism evidence="4 5">
    <name type="scientific">Butyrivibrio fibrisolvens DSM 3071</name>
    <dbReference type="NCBI Taxonomy" id="1121131"/>
    <lineage>
        <taxon>Bacteria</taxon>
        <taxon>Bacillati</taxon>
        <taxon>Bacillota</taxon>
        <taxon>Clostridia</taxon>
        <taxon>Lachnospirales</taxon>
        <taxon>Lachnospiraceae</taxon>
        <taxon>Butyrivibrio</taxon>
    </lineage>
</organism>
<dbReference type="GO" id="GO:0016747">
    <property type="term" value="F:acyltransferase activity, transferring groups other than amino-acyl groups"/>
    <property type="evidence" value="ECO:0007669"/>
    <property type="project" value="InterPro"/>
</dbReference>
<keyword evidence="4" id="KW-0687">Ribonucleoprotein</keyword>
<dbReference type="STRING" id="1121131.SAMN02745229_03450"/>
<gene>
    <name evidence="4" type="ORF">SAMN02745229_03450</name>
</gene>
<dbReference type="Gene3D" id="3.40.630.30">
    <property type="match status" value="1"/>
</dbReference>
<feature type="domain" description="N-acetyltransferase" evidence="3">
    <location>
        <begin position="1"/>
        <end position="150"/>
    </location>
</feature>
<dbReference type="PANTHER" id="PTHR43420:SF47">
    <property type="entry name" value="N-ACETYLTRANSFERASE DOMAIN-CONTAINING PROTEIN"/>
    <property type="match status" value="1"/>
</dbReference>
<dbReference type="EMBL" id="FQXK01000036">
    <property type="protein sequence ID" value="SHI67493.1"/>
    <property type="molecule type" value="Genomic_DNA"/>
</dbReference>
<dbReference type="InterPro" id="IPR000182">
    <property type="entry name" value="GNAT_dom"/>
</dbReference>
<dbReference type="GO" id="GO:0005840">
    <property type="term" value="C:ribosome"/>
    <property type="evidence" value="ECO:0007669"/>
    <property type="project" value="UniProtKB-KW"/>
</dbReference>
<keyword evidence="1" id="KW-0808">Transferase</keyword>
<dbReference type="SUPFAM" id="SSF55729">
    <property type="entry name" value="Acyl-CoA N-acyltransferases (Nat)"/>
    <property type="match status" value="1"/>
</dbReference>
<evidence type="ECO:0000256" key="1">
    <source>
        <dbReference type="ARBA" id="ARBA00022679"/>
    </source>
</evidence>
<keyword evidence="5" id="KW-1185">Reference proteome</keyword>
<keyword evidence="4" id="KW-0689">Ribosomal protein</keyword>
<dbReference type="InterPro" id="IPR016181">
    <property type="entry name" value="Acyl_CoA_acyltransferase"/>
</dbReference>
<evidence type="ECO:0000259" key="3">
    <source>
        <dbReference type="PROSITE" id="PS51186"/>
    </source>
</evidence>
<dbReference type="PANTHER" id="PTHR43420">
    <property type="entry name" value="ACETYLTRANSFERASE"/>
    <property type="match status" value="1"/>
</dbReference>